<proteinExistence type="predicted"/>
<reference evidence="1" key="2">
    <citation type="journal article" date="2015" name="Data Brief">
        <title>Shoot transcriptome of the giant reed, Arundo donax.</title>
        <authorList>
            <person name="Barrero R.A."/>
            <person name="Guerrero F.D."/>
            <person name="Moolhuijzen P."/>
            <person name="Goolsby J.A."/>
            <person name="Tidwell J."/>
            <person name="Bellgard S.E."/>
            <person name="Bellgard M.I."/>
        </authorList>
    </citation>
    <scope>NUCLEOTIDE SEQUENCE</scope>
    <source>
        <tissue evidence="1">Shoot tissue taken approximately 20 cm above the soil surface</tissue>
    </source>
</reference>
<accession>A0A0A9BQK1</accession>
<evidence type="ECO:0000313" key="1">
    <source>
        <dbReference type="EMBL" id="JAD64438.1"/>
    </source>
</evidence>
<reference evidence="1" key="1">
    <citation type="submission" date="2014-09" db="EMBL/GenBank/DDBJ databases">
        <authorList>
            <person name="Magalhaes I.L.F."/>
            <person name="Oliveira U."/>
            <person name="Santos F.R."/>
            <person name="Vidigal T.H.D.A."/>
            <person name="Brescovit A.D."/>
            <person name="Santos A.J."/>
        </authorList>
    </citation>
    <scope>NUCLEOTIDE SEQUENCE</scope>
    <source>
        <tissue evidence="1">Shoot tissue taken approximately 20 cm above the soil surface</tissue>
    </source>
</reference>
<dbReference type="EMBL" id="GBRH01233457">
    <property type="protein sequence ID" value="JAD64438.1"/>
    <property type="molecule type" value="Transcribed_RNA"/>
</dbReference>
<protein>
    <submittedName>
        <fullName evidence="1">Uncharacterized protein</fullName>
    </submittedName>
</protein>
<sequence length="38" mass="4473">MFHKGKYERLETQRVSSAGWDLLNLSMRNSMEADITEQ</sequence>
<name>A0A0A9BQK1_ARUDO</name>
<organism evidence="1">
    <name type="scientific">Arundo donax</name>
    <name type="common">Giant reed</name>
    <name type="synonym">Donax arundinaceus</name>
    <dbReference type="NCBI Taxonomy" id="35708"/>
    <lineage>
        <taxon>Eukaryota</taxon>
        <taxon>Viridiplantae</taxon>
        <taxon>Streptophyta</taxon>
        <taxon>Embryophyta</taxon>
        <taxon>Tracheophyta</taxon>
        <taxon>Spermatophyta</taxon>
        <taxon>Magnoliopsida</taxon>
        <taxon>Liliopsida</taxon>
        <taxon>Poales</taxon>
        <taxon>Poaceae</taxon>
        <taxon>PACMAD clade</taxon>
        <taxon>Arundinoideae</taxon>
        <taxon>Arundineae</taxon>
        <taxon>Arundo</taxon>
    </lineage>
</organism>
<dbReference type="AlphaFoldDB" id="A0A0A9BQK1"/>